<sequence length="757" mass="82665">MFPAGPAGPTGPKSPWALVHEYAQGLGPKEPYEVPIGGRIGHVQEILDSDTGHGLATAREGLLYDTRQGWASTLPPTSPAASRPLPGALHSIDIPKVTDSTHSGLRACSLRGTAKITIETTPNCTARRLLMRDSGDSAHEGRRGNVGDVPSAAALPARRTPRLEARGSDVFFQKDTLTSNMRQSIFSLLATVTGALALSIPLTPDGLLQPRQAGCENTPETRNCWGEYDIDTNYYDVFPENPGPPKEFWLSVEEGPCSLDGFERSCMTFNGTVPGPTIIADWGDEVIIHVTNNMASNGTSIHWHGLRMLNNALNDGVPGVTQCGLAPGETMTYRFRVTQYGSTWYHSHFSLQYAEGLFGGMILRGPATDNYDEDLGLLFLQDWAHVEAFTNWHVAKLGAPPTMPNGLINGTNTFDCSGSDNARCVGGGKKFEMVFEQNKKYLIRLVNVAVDGAFQFSIDGHSLKVIAHDLVPITPYTTDSVQITIGQRYDVIVEANAQPGDYWLRGGWNTNCGINTNADDITGIVRYDASSTADPQTESSVDPAKDCIGEAPWKTVPHLEVDVGNMRGGVVYEEMGTKFDDYFKWTINTSSLYLDWADPTMGQIFEGKNLFPTEYNVVPVNASGTDPEWAVLVIQDTSNLRLAHPIHLHGHDFWVLAAQVGMFDGDTSKFNTTKTSRRDVATLPANGYLAIAFKLDNPGAWLVHCHIAWHASQGLSLEFVESQSDIQTDAVSRQEFDDVCASWKAWSPVWPQDDSGI</sequence>
<proteinExistence type="predicted"/>
<dbReference type="EMBL" id="JAGIZQ010000006">
    <property type="protein sequence ID" value="KAH6623676.1"/>
    <property type="molecule type" value="Genomic_DNA"/>
</dbReference>
<organism evidence="1 2">
    <name type="scientific">Chaetomium tenue</name>
    <dbReference type="NCBI Taxonomy" id="1854479"/>
    <lineage>
        <taxon>Eukaryota</taxon>
        <taxon>Fungi</taxon>
        <taxon>Dikarya</taxon>
        <taxon>Ascomycota</taxon>
        <taxon>Pezizomycotina</taxon>
        <taxon>Sordariomycetes</taxon>
        <taxon>Sordariomycetidae</taxon>
        <taxon>Sordariales</taxon>
        <taxon>Chaetomiaceae</taxon>
        <taxon>Chaetomium</taxon>
    </lineage>
</organism>
<comment type="caution">
    <text evidence="1">The sequence shown here is derived from an EMBL/GenBank/DDBJ whole genome shotgun (WGS) entry which is preliminary data.</text>
</comment>
<evidence type="ECO:0000313" key="1">
    <source>
        <dbReference type="EMBL" id="KAH6623676.1"/>
    </source>
</evidence>
<name>A0ACB7P4V1_9PEZI</name>
<evidence type="ECO:0000313" key="2">
    <source>
        <dbReference type="Proteomes" id="UP000724584"/>
    </source>
</evidence>
<protein>
    <submittedName>
        <fullName evidence="1">Multicopper oxidase-domain-containing protein</fullName>
    </submittedName>
</protein>
<gene>
    <name evidence="1" type="ORF">F5144DRAFT_623570</name>
</gene>
<reference evidence="1 2" key="1">
    <citation type="journal article" date="2021" name="Nat. Commun.">
        <title>Genetic determinants of endophytism in the Arabidopsis root mycobiome.</title>
        <authorList>
            <person name="Mesny F."/>
            <person name="Miyauchi S."/>
            <person name="Thiergart T."/>
            <person name="Pickel B."/>
            <person name="Atanasova L."/>
            <person name="Karlsson M."/>
            <person name="Huettel B."/>
            <person name="Barry K.W."/>
            <person name="Haridas S."/>
            <person name="Chen C."/>
            <person name="Bauer D."/>
            <person name="Andreopoulos W."/>
            <person name="Pangilinan J."/>
            <person name="LaButti K."/>
            <person name="Riley R."/>
            <person name="Lipzen A."/>
            <person name="Clum A."/>
            <person name="Drula E."/>
            <person name="Henrissat B."/>
            <person name="Kohler A."/>
            <person name="Grigoriev I.V."/>
            <person name="Martin F.M."/>
            <person name="Hacquard S."/>
        </authorList>
    </citation>
    <scope>NUCLEOTIDE SEQUENCE [LARGE SCALE GENOMIC DNA]</scope>
    <source>
        <strain evidence="1 2">MPI-SDFR-AT-0079</strain>
    </source>
</reference>
<keyword evidence="2" id="KW-1185">Reference proteome</keyword>
<dbReference type="Proteomes" id="UP000724584">
    <property type="component" value="Unassembled WGS sequence"/>
</dbReference>
<accession>A0ACB7P4V1</accession>